<protein>
    <recommendedName>
        <fullName evidence="3">Acyl carrier protein</fullName>
        <shortName evidence="3">ACP</shortName>
    </recommendedName>
</protein>
<comment type="similarity">
    <text evidence="3">Belongs to the acyl carrier protein (ACP) family.</text>
</comment>
<comment type="caution">
    <text evidence="5">The sequence shown here is derived from an EMBL/GenBank/DDBJ whole genome shotgun (WGS) entry which is preliminary data.</text>
</comment>
<dbReference type="GO" id="GO:0005737">
    <property type="term" value="C:cytoplasm"/>
    <property type="evidence" value="ECO:0007669"/>
    <property type="project" value="UniProtKB-SubCell"/>
</dbReference>
<comment type="function">
    <text evidence="3">Carrier of the growing fatty acid chain in fatty acid biosynthesis.</text>
</comment>
<dbReference type="AlphaFoldDB" id="A0A916VH24"/>
<keyword evidence="3" id="KW-0963">Cytoplasm</keyword>
<dbReference type="HAMAP" id="MF_01217">
    <property type="entry name" value="Acyl_carrier"/>
    <property type="match status" value="1"/>
</dbReference>
<evidence type="ECO:0000256" key="3">
    <source>
        <dbReference type="HAMAP-Rule" id="MF_01217"/>
    </source>
</evidence>
<comment type="subcellular location">
    <subcellularLocation>
        <location evidence="3">Cytoplasm</location>
    </subcellularLocation>
</comment>
<keyword evidence="3" id="KW-0444">Lipid biosynthesis</keyword>
<dbReference type="InterPro" id="IPR036736">
    <property type="entry name" value="ACP-like_sf"/>
</dbReference>
<dbReference type="Proteomes" id="UP000677218">
    <property type="component" value="Unassembled WGS sequence"/>
</dbReference>
<gene>
    <name evidence="5" type="primary">acpP_1</name>
    <name evidence="3" type="synonym">acpP</name>
    <name evidence="5" type="ORF">LCB40_04610</name>
</gene>
<evidence type="ECO:0000313" key="6">
    <source>
        <dbReference type="Proteomes" id="UP000677218"/>
    </source>
</evidence>
<dbReference type="RefSeq" id="WP_212780287.1">
    <property type="nucleotide sequence ID" value="NZ_BMAY01000003.1"/>
</dbReference>
<keyword evidence="1 3" id="KW-0596">Phosphopantetheine</keyword>
<dbReference type="PROSITE" id="PS50075">
    <property type="entry name" value="CARRIER"/>
    <property type="match status" value="1"/>
</dbReference>
<evidence type="ECO:0000256" key="1">
    <source>
        <dbReference type="ARBA" id="ARBA00022450"/>
    </source>
</evidence>
<reference evidence="5" key="1">
    <citation type="submission" date="2020-08" db="EMBL/GenBank/DDBJ databases">
        <title>Taxonomic study for Lactobacillus species isolated from hardwood bark.</title>
        <authorList>
            <person name="Tohno M."/>
            <person name="Tanizawa Y."/>
        </authorList>
    </citation>
    <scope>NUCLEOTIDE SEQUENCE</scope>
    <source>
        <strain evidence="5">B40</strain>
    </source>
</reference>
<keyword evidence="3" id="KW-0275">Fatty acid biosynthesis</keyword>
<keyword evidence="6" id="KW-1185">Reference proteome</keyword>
<sequence>MAKDEIFNIVKDATVEELDVDPEKITLQTNIKDDLEADSLDLFEIINTLEDKLDIELDTDESLETVGAVVDFVSEQLAAKEK</sequence>
<evidence type="ECO:0000256" key="2">
    <source>
        <dbReference type="ARBA" id="ARBA00022553"/>
    </source>
</evidence>
<proteinExistence type="inferred from homology"/>
<feature type="domain" description="Carrier" evidence="4">
    <location>
        <begin position="4"/>
        <end position="81"/>
    </location>
</feature>
<comment type="PTM">
    <text evidence="3">4'-phosphopantetheine is transferred from CoA to a specific serine of apo-ACP by AcpS. This modification is essential for activity because fatty acids are bound in thioester linkage to the sulfhydryl of the prosthetic group.</text>
</comment>
<keyword evidence="3" id="KW-0443">Lipid metabolism</keyword>
<comment type="pathway">
    <text evidence="3">Lipid metabolism; fatty acid biosynthesis.</text>
</comment>
<evidence type="ECO:0000313" key="5">
    <source>
        <dbReference type="EMBL" id="GFZ26581.1"/>
    </source>
</evidence>
<organism evidence="5 6">
    <name type="scientific">Lactobacillus corticis</name>
    <dbReference type="NCBI Taxonomy" id="2201249"/>
    <lineage>
        <taxon>Bacteria</taxon>
        <taxon>Bacillati</taxon>
        <taxon>Bacillota</taxon>
        <taxon>Bacilli</taxon>
        <taxon>Lactobacillales</taxon>
        <taxon>Lactobacillaceae</taxon>
        <taxon>Lactobacillus</taxon>
    </lineage>
</organism>
<dbReference type="Pfam" id="PF00550">
    <property type="entry name" value="PP-binding"/>
    <property type="match status" value="1"/>
</dbReference>
<name>A0A916VH24_9LACO</name>
<dbReference type="Gene3D" id="1.10.1200.10">
    <property type="entry name" value="ACP-like"/>
    <property type="match status" value="1"/>
</dbReference>
<accession>A0A916VH24</accession>
<dbReference type="EMBL" id="BMAY01000003">
    <property type="protein sequence ID" value="GFZ26581.1"/>
    <property type="molecule type" value="Genomic_DNA"/>
</dbReference>
<dbReference type="GO" id="GO:0000036">
    <property type="term" value="F:acyl carrier activity"/>
    <property type="evidence" value="ECO:0007669"/>
    <property type="project" value="UniProtKB-UniRule"/>
</dbReference>
<dbReference type="SUPFAM" id="SSF47336">
    <property type="entry name" value="ACP-like"/>
    <property type="match status" value="1"/>
</dbReference>
<dbReference type="NCBIfam" id="NF002150">
    <property type="entry name" value="PRK00982.1-4"/>
    <property type="match status" value="1"/>
</dbReference>
<keyword evidence="3" id="KW-0276">Fatty acid metabolism</keyword>
<keyword evidence="2 3" id="KW-0597">Phosphoprotein</keyword>
<feature type="modified residue" description="O-(pantetheine 4'-phosphoryl)serine" evidence="3">
    <location>
        <position position="39"/>
    </location>
</feature>
<evidence type="ECO:0000259" key="4">
    <source>
        <dbReference type="PROSITE" id="PS50075"/>
    </source>
</evidence>
<dbReference type="InterPro" id="IPR003231">
    <property type="entry name" value="ACP"/>
</dbReference>
<dbReference type="InterPro" id="IPR009081">
    <property type="entry name" value="PP-bd_ACP"/>
</dbReference>